<comment type="similarity">
    <text evidence="2 12">Belongs to the short-chain dehydrogenases/reductases (SDR) family.</text>
</comment>
<dbReference type="Gene3D" id="3.40.50.720">
    <property type="entry name" value="NAD(P)-binding Rossmann-like Domain"/>
    <property type="match status" value="1"/>
</dbReference>
<evidence type="ECO:0000256" key="5">
    <source>
        <dbReference type="ARBA" id="ARBA00022989"/>
    </source>
</evidence>
<evidence type="ECO:0000256" key="7">
    <source>
        <dbReference type="ARBA" id="ARBA00023098"/>
    </source>
</evidence>
<gene>
    <name evidence="13" type="ORF">FH972_025071</name>
</gene>
<dbReference type="OrthoDB" id="505500at2759"/>
<organism evidence="13 14">
    <name type="scientific">Carpinus fangiana</name>
    <dbReference type="NCBI Taxonomy" id="176857"/>
    <lineage>
        <taxon>Eukaryota</taxon>
        <taxon>Viridiplantae</taxon>
        <taxon>Streptophyta</taxon>
        <taxon>Embryophyta</taxon>
        <taxon>Tracheophyta</taxon>
        <taxon>Spermatophyta</taxon>
        <taxon>Magnoliopsida</taxon>
        <taxon>eudicotyledons</taxon>
        <taxon>Gunneridae</taxon>
        <taxon>Pentapetalae</taxon>
        <taxon>rosids</taxon>
        <taxon>fabids</taxon>
        <taxon>Fagales</taxon>
        <taxon>Betulaceae</taxon>
        <taxon>Carpinus</taxon>
    </lineage>
</organism>
<dbReference type="PANTHER" id="PTHR24322">
    <property type="entry name" value="PKSB"/>
    <property type="match status" value="1"/>
</dbReference>
<keyword evidence="3" id="KW-0812">Transmembrane</keyword>
<comment type="function">
    <text evidence="9">Catalyzes the reduction of all-trans-retinal to all-trans-retinol in the presence of NADPH.</text>
</comment>
<comment type="subcellular location">
    <subcellularLocation>
        <location evidence="1">Membrane</location>
        <topology evidence="1">Multi-pass membrane protein</topology>
    </subcellularLocation>
</comment>
<keyword evidence="7" id="KW-0443">Lipid metabolism</keyword>
<dbReference type="FunFam" id="3.40.50.720:FF:000131">
    <property type="entry name" value="Short-chain dehydrogenase/reductase 3"/>
    <property type="match status" value="1"/>
</dbReference>
<dbReference type="Pfam" id="PF00106">
    <property type="entry name" value="adh_short"/>
    <property type="match status" value="1"/>
</dbReference>
<evidence type="ECO:0000256" key="11">
    <source>
        <dbReference type="ARBA" id="ARBA00082544"/>
    </source>
</evidence>
<evidence type="ECO:0000256" key="12">
    <source>
        <dbReference type="RuleBase" id="RU000363"/>
    </source>
</evidence>
<dbReference type="EMBL" id="VIBQ01000036">
    <property type="protein sequence ID" value="KAB8437392.1"/>
    <property type="molecule type" value="Genomic_DNA"/>
</dbReference>
<dbReference type="SUPFAM" id="SSF51735">
    <property type="entry name" value="NAD(P)-binding Rossmann-fold domains"/>
    <property type="match status" value="1"/>
</dbReference>
<keyword evidence="6" id="KW-0560">Oxidoreductase</keyword>
<evidence type="ECO:0000313" key="14">
    <source>
        <dbReference type="Proteomes" id="UP000327013"/>
    </source>
</evidence>
<accession>A0A5N6L0B6</accession>
<comment type="caution">
    <text evidence="13">The sequence shown here is derived from an EMBL/GenBank/DDBJ whole genome shotgun (WGS) entry which is preliminary data.</text>
</comment>
<proteinExistence type="inferred from homology"/>
<evidence type="ECO:0000256" key="4">
    <source>
        <dbReference type="ARBA" id="ARBA00022857"/>
    </source>
</evidence>
<keyword evidence="5" id="KW-1133">Transmembrane helix</keyword>
<dbReference type="PRINTS" id="PR00081">
    <property type="entry name" value="GDHRDH"/>
</dbReference>
<reference evidence="13 14" key="1">
    <citation type="submission" date="2019-06" db="EMBL/GenBank/DDBJ databases">
        <title>A chromosomal-level reference genome of Carpinus fangiana (Coryloideae, Betulaceae).</title>
        <authorList>
            <person name="Yang X."/>
            <person name="Wang Z."/>
            <person name="Zhang L."/>
            <person name="Hao G."/>
            <person name="Liu J."/>
            <person name="Yang Y."/>
        </authorList>
    </citation>
    <scope>NUCLEOTIDE SEQUENCE [LARGE SCALE GENOMIC DNA]</scope>
    <source>
        <strain evidence="13">Cfa_2016G</strain>
        <tissue evidence="13">Leaf</tissue>
    </source>
</reference>
<dbReference type="PRINTS" id="PR00080">
    <property type="entry name" value="SDRFAMILY"/>
</dbReference>
<protein>
    <recommendedName>
        <fullName evidence="10">Short-chain dehydrogenase/reductase 3</fullName>
    </recommendedName>
    <alternativeName>
        <fullName evidence="11">Retinal short-chain dehydrogenase/reductase 1</fullName>
    </alternativeName>
</protein>
<evidence type="ECO:0000256" key="9">
    <source>
        <dbReference type="ARBA" id="ARBA00059620"/>
    </source>
</evidence>
<dbReference type="InterPro" id="IPR036291">
    <property type="entry name" value="NAD(P)-bd_dom_sf"/>
</dbReference>
<keyword evidence="8" id="KW-0472">Membrane</keyword>
<keyword evidence="4" id="KW-0521">NADP</keyword>
<dbReference type="GO" id="GO:0016020">
    <property type="term" value="C:membrane"/>
    <property type="evidence" value="ECO:0007669"/>
    <property type="project" value="UniProtKB-SubCell"/>
</dbReference>
<dbReference type="Proteomes" id="UP000327013">
    <property type="component" value="Unassembled WGS sequence"/>
</dbReference>
<evidence type="ECO:0000313" key="13">
    <source>
        <dbReference type="EMBL" id="KAB8437392.1"/>
    </source>
</evidence>
<keyword evidence="14" id="KW-1185">Reference proteome</keyword>
<dbReference type="AlphaFoldDB" id="A0A5N6L0B6"/>
<evidence type="ECO:0000256" key="3">
    <source>
        <dbReference type="ARBA" id="ARBA00022692"/>
    </source>
</evidence>
<dbReference type="GO" id="GO:0052650">
    <property type="term" value="F:all-trans-retinol dehydrogenase (NADP+) activity"/>
    <property type="evidence" value="ECO:0007669"/>
    <property type="project" value="UniProtKB-ARBA"/>
</dbReference>
<evidence type="ECO:0000256" key="10">
    <source>
        <dbReference type="ARBA" id="ARBA00068717"/>
    </source>
</evidence>
<name>A0A5N6L0B6_9ROSI</name>
<dbReference type="PANTHER" id="PTHR24322:SF736">
    <property type="entry name" value="RETINOL DEHYDROGENASE 10"/>
    <property type="match status" value="1"/>
</dbReference>
<dbReference type="InterPro" id="IPR002347">
    <property type="entry name" value="SDR_fam"/>
</dbReference>
<evidence type="ECO:0000256" key="8">
    <source>
        <dbReference type="ARBA" id="ARBA00023136"/>
    </source>
</evidence>
<sequence length="345" mass="37159">MAGLIAGTALDPLITGSLLWLVTRGPEKVRARIIERLAASPFGVEGPKKILKVLVVIGVIRRVNQILNNWSYRNWQVSYSGRPWIWRDEVAVVTGGSGGIASAMTRKLAATGMKIALLDLQAPPADIAALSNVHFYHCNITSSASVHEVAAAVRKDLGVPTILVNNAGTGAPYTIIDIPDEALETTFHVNLMSHWYTVREFLPGMIKARKGHVVTVASMASYVGVAGMADYCSTKAGALSFHETLTQEIRHRYNAPFISTTAVHPHWVKTAMTAPLESNIRKKGDGMMTAEYAGGEIAAAILSKQGGHLILPRSSIAMRLGTALRGMPSWINSAVNDGGKDIIRF</sequence>
<evidence type="ECO:0000256" key="2">
    <source>
        <dbReference type="ARBA" id="ARBA00006484"/>
    </source>
</evidence>
<evidence type="ECO:0000256" key="6">
    <source>
        <dbReference type="ARBA" id="ARBA00023002"/>
    </source>
</evidence>
<evidence type="ECO:0000256" key="1">
    <source>
        <dbReference type="ARBA" id="ARBA00004141"/>
    </source>
</evidence>